<dbReference type="Proteomes" id="UP000814140">
    <property type="component" value="Unassembled WGS sequence"/>
</dbReference>
<reference evidence="1" key="1">
    <citation type="submission" date="2021-03" db="EMBL/GenBank/DDBJ databases">
        <authorList>
            <consortium name="DOE Joint Genome Institute"/>
            <person name="Ahrendt S."/>
            <person name="Looney B.P."/>
            <person name="Miyauchi S."/>
            <person name="Morin E."/>
            <person name="Drula E."/>
            <person name="Courty P.E."/>
            <person name="Chicoki N."/>
            <person name="Fauchery L."/>
            <person name="Kohler A."/>
            <person name="Kuo A."/>
            <person name="Labutti K."/>
            <person name="Pangilinan J."/>
            <person name="Lipzen A."/>
            <person name="Riley R."/>
            <person name="Andreopoulos W."/>
            <person name="He G."/>
            <person name="Johnson J."/>
            <person name="Barry K.W."/>
            <person name="Grigoriev I.V."/>
            <person name="Nagy L."/>
            <person name="Hibbett D."/>
            <person name="Henrissat B."/>
            <person name="Matheny P.B."/>
            <person name="Labbe J."/>
            <person name="Martin F."/>
        </authorList>
    </citation>
    <scope>NUCLEOTIDE SEQUENCE</scope>
    <source>
        <strain evidence="1">HHB10654</strain>
    </source>
</reference>
<organism evidence="1 2">
    <name type="scientific">Artomyces pyxidatus</name>
    <dbReference type="NCBI Taxonomy" id="48021"/>
    <lineage>
        <taxon>Eukaryota</taxon>
        <taxon>Fungi</taxon>
        <taxon>Dikarya</taxon>
        <taxon>Basidiomycota</taxon>
        <taxon>Agaricomycotina</taxon>
        <taxon>Agaricomycetes</taxon>
        <taxon>Russulales</taxon>
        <taxon>Auriscalpiaceae</taxon>
        <taxon>Artomyces</taxon>
    </lineage>
</organism>
<evidence type="ECO:0000313" key="1">
    <source>
        <dbReference type="EMBL" id="KAI0066652.1"/>
    </source>
</evidence>
<reference evidence="1" key="2">
    <citation type="journal article" date="2022" name="New Phytol.">
        <title>Evolutionary transition to the ectomycorrhizal habit in the genomes of a hyperdiverse lineage of mushroom-forming fungi.</title>
        <authorList>
            <person name="Looney B."/>
            <person name="Miyauchi S."/>
            <person name="Morin E."/>
            <person name="Drula E."/>
            <person name="Courty P.E."/>
            <person name="Kohler A."/>
            <person name="Kuo A."/>
            <person name="LaButti K."/>
            <person name="Pangilinan J."/>
            <person name="Lipzen A."/>
            <person name="Riley R."/>
            <person name="Andreopoulos W."/>
            <person name="He G."/>
            <person name="Johnson J."/>
            <person name="Nolan M."/>
            <person name="Tritt A."/>
            <person name="Barry K.W."/>
            <person name="Grigoriev I.V."/>
            <person name="Nagy L.G."/>
            <person name="Hibbett D."/>
            <person name="Henrissat B."/>
            <person name="Matheny P.B."/>
            <person name="Labbe J."/>
            <person name="Martin F.M."/>
        </authorList>
    </citation>
    <scope>NUCLEOTIDE SEQUENCE</scope>
    <source>
        <strain evidence="1">HHB10654</strain>
    </source>
</reference>
<keyword evidence="2" id="KW-1185">Reference proteome</keyword>
<sequence>MRFLSSSILLSALCLCLQCIFAVANTEIVNFEVSFNEDLFFPHTSNWTVFKPGAHEQPWTLLPAPLHTLLDAVCEKDVATERVLNCSHELWLVLDLDDANWRTYSKFTLRISWPASSPVDFSIRLYTPSDYQTYLTGQPSRRTDPSHSSASSVPQTRRRYVRVRAVDTGVRTPSHASDNTSSSTADQVSFIVIAEPLYFGVFPASVSPVLVWLAVIVGVASMIVPTVNRYLGRIAAMAQTEMEGTKEREKDS</sequence>
<evidence type="ECO:0000313" key="2">
    <source>
        <dbReference type="Proteomes" id="UP000814140"/>
    </source>
</evidence>
<dbReference type="EMBL" id="MU277192">
    <property type="protein sequence ID" value="KAI0066652.1"/>
    <property type="molecule type" value="Genomic_DNA"/>
</dbReference>
<comment type="caution">
    <text evidence="1">The sequence shown here is derived from an EMBL/GenBank/DDBJ whole genome shotgun (WGS) entry which is preliminary data.</text>
</comment>
<gene>
    <name evidence="1" type="ORF">BV25DRAFT_1820692</name>
</gene>
<accession>A0ACB8TE02</accession>
<name>A0ACB8TE02_9AGAM</name>
<proteinExistence type="predicted"/>
<protein>
    <submittedName>
        <fullName evidence="1">Uncharacterized protein</fullName>
    </submittedName>
</protein>